<feature type="transmembrane region" description="Helical" evidence="1">
    <location>
        <begin position="56"/>
        <end position="76"/>
    </location>
</feature>
<feature type="transmembrane region" description="Helical" evidence="1">
    <location>
        <begin position="21"/>
        <end position="44"/>
    </location>
</feature>
<dbReference type="Proteomes" id="UP000447434">
    <property type="component" value="Chromosome 3"/>
</dbReference>
<dbReference type="PANTHER" id="PTHR33306">
    <property type="entry name" value="EXPRESSED PROTEIN-RELATED-RELATED"/>
    <property type="match status" value="1"/>
</dbReference>
<sequence>MGWFYPKKMKQHVLTGQSMKTFSLSPTFHLLIIFGIVITLLWFSLYTDYKTHSHQIAIKFHFLLFFSLVLFILFFISYSSIRTLFFHFPISKHHSLQPDFMSSM</sequence>
<dbReference type="OrthoDB" id="1935034at2759"/>
<reference evidence="3" key="1">
    <citation type="journal article" date="2020" name="Nat. Commun.">
        <title>Genome sequence of the cluster root forming white lupin.</title>
        <authorList>
            <person name="Hufnagel B."/>
            <person name="Marques A."/>
            <person name="Soriano A."/>
            <person name="Marques L."/>
            <person name="Divol F."/>
            <person name="Doumas P."/>
            <person name="Sallet E."/>
            <person name="Mancinotti D."/>
            <person name="Carrere S."/>
            <person name="Marande W."/>
            <person name="Arribat S."/>
            <person name="Keller J."/>
            <person name="Huneau C."/>
            <person name="Blein T."/>
            <person name="Aime D."/>
            <person name="Laguerre M."/>
            <person name="Taylor J."/>
            <person name="Schubert V."/>
            <person name="Nelson M."/>
            <person name="Geu-Flores F."/>
            <person name="Crespi M."/>
            <person name="Gallardo-Guerrero K."/>
            <person name="Delaux P.-M."/>
            <person name="Salse J."/>
            <person name="Berges H."/>
            <person name="Guyot R."/>
            <person name="Gouzy J."/>
            <person name="Peret B."/>
        </authorList>
    </citation>
    <scope>NUCLEOTIDE SEQUENCE [LARGE SCALE GENOMIC DNA]</scope>
    <source>
        <strain evidence="3">cv. Amiga</strain>
    </source>
</reference>
<comment type="caution">
    <text evidence="2">The sequence shown here is derived from an EMBL/GenBank/DDBJ whole genome shotgun (WGS) entry which is preliminary data.</text>
</comment>
<protein>
    <submittedName>
        <fullName evidence="2">Uncharacterized protein</fullName>
    </submittedName>
</protein>
<proteinExistence type="predicted"/>
<dbReference type="PANTHER" id="PTHR33306:SF21">
    <property type="entry name" value="TRANSMEMBRANE PROTEIN"/>
    <property type="match status" value="1"/>
</dbReference>
<dbReference type="EMBL" id="WOCE01000003">
    <property type="protein sequence ID" value="KAE9616418.1"/>
    <property type="molecule type" value="Genomic_DNA"/>
</dbReference>
<gene>
    <name evidence="2" type="ORF">Lalb_Chr03g0024681</name>
</gene>
<evidence type="ECO:0000313" key="3">
    <source>
        <dbReference type="Proteomes" id="UP000447434"/>
    </source>
</evidence>
<organism evidence="2 3">
    <name type="scientific">Lupinus albus</name>
    <name type="common">White lupine</name>
    <name type="synonym">Lupinus termis</name>
    <dbReference type="NCBI Taxonomy" id="3870"/>
    <lineage>
        <taxon>Eukaryota</taxon>
        <taxon>Viridiplantae</taxon>
        <taxon>Streptophyta</taxon>
        <taxon>Embryophyta</taxon>
        <taxon>Tracheophyta</taxon>
        <taxon>Spermatophyta</taxon>
        <taxon>Magnoliopsida</taxon>
        <taxon>eudicotyledons</taxon>
        <taxon>Gunneridae</taxon>
        <taxon>Pentapetalae</taxon>
        <taxon>rosids</taxon>
        <taxon>fabids</taxon>
        <taxon>Fabales</taxon>
        <taxon>Fabaceae</taxon>
        <taxon>Papilionoideae</taxon>
        <taxon>50 kb inversion clade</taxon>
        <taxon>genistoids sensu lato</taxon>
        <taxon>core genistoids</taxon>
        <taxon>Genisteae</taxon>
        <taxon>Lupinus</taxon>
    </lineage>
</organism>
<evidence type="ECO:0000313" key="2">
    <source>
        <dbReference type="EMBL" id="KAE9616418.1"/>
    </source>
</evidence>
<accession>A0A6A4QPQ6</accession>
<keyword evidence="1" id="KW-0812">Transmembrane</keyword>
<evidence type="ECO:0000256" key="1">
    <source>
        <dbReference type="SAM" id="Phobius"/>
    </source>
</evidence>
<keyword evidence="3" id="KW-1185">Reference proteome</keyword>
<keyword evidence="1" id="KW-1133">Transmembrane helix</keyword>
<keyword evidence="1" id="KW-0472">Membrane</keyword>
<dbReference type="AlphaFoldDB" id="A0A6A4QPQ6"/>
<name>A0A6A4QPQ6_LUPAL</name>